<name>A0ABR3SVZ5_9PEZI</name>
<feature type="region of interest" description="Disordered" evidence="1">
    <location>
        <begin position="52"/>
        <end position="211"/>
    </location>
</feature>
<accession>A0ABR3SVZ5</accession>
<dbReference type="PANTHER" id="PTHR38166:SF1">
    <property type="entry name" value="C2H2-TYPE DOMAIN-CONTAINING PROTEIN"/>
    <property type="match status" value="1"/>
</dbReference>
<evidence type="ECO:0000256" key="1">
    <source>
        <dbReference type="SAM" id="MobiDB-lite"/>
    </source>
</evidence>
<comment type="caution">
    <text evidence="2">The sequence shown here is derived from an EMBL/GenBank/DDBJ whole genome shotgun (WGS) entry which is preliminary data.</text>
</comment>
<evidence type="ECO:0000313" key="3">
    <source>
        <dbReference type="Proteomes" id="UP001521116"/>
    </source>
</evidence>
<proteinExistence type="predicted"/>
<feature type="compositionally biased region" description="Polar residues" evidence="1">
    <location>
        <begin position="327"/>
        <end position="346"/>
    </location>
</feature>
<feature type="compositionally biased region" description="Low complexity" evidence="1">
    <location>
        <begin position="102"/>
        <end position="115"/>
    </location>
</feature>
<feature type="compositionally biased region" description="Basic and acidic residues" evidence="1">
    <location>
        <begin position="177"/>
        <end position="210"/>
    </location>
</feature>
<dbReference type="EMBL" id="JAJVDC020000042">
    <property type="protein sequence ID" value="KAL1631071.1"/>
    <property type="molecule type" value="Genomic_DNA"/>
</dbReference>
<sequence>MARYHLPLLLLDGWSRDDFRRQQNFRTLEIHERQIMDQRTIVDRLMNSLKEMAEPNSDSEDEDEEAGGFDSNGSDPVSEMEYREEHGAQDAQESLTNAGEPSSRARNGSSGSNASEQLLSVPGSRSLNQRGKRRTRDSSAGGNSERDGGKRRKGPPTPGDPEPAKPSPKFACPFFKNDPEKENRITSEERLEDHMRSEERCPKQQEKPKAENINIQQERKLRCKKNMKGMAEYEKWKQVYRIIFDLVEESDTPNPYLDQSSQSFQIFSRFEQFSRESLPRVLRTELEQTFQRDTQAIEAQLRGQLITIAQRCQETLFLMFRESEENLSNPITDANPPNRNLESNLPSGAFEPPNATRTQEGPAASVEHDLASLDIPGMWDFNSWFDPYGAGHSMH</sequence>
<keyword evidence="3" id="KW-1185">Reference proteome</keyword>
<feature type="compositionally biased region" description="Polar residues" evidence="1">
    <location>
        <begin position="91"/>
        <end position="100"/>
    </location>
</feature>
<gene>
    <name evidence="2" type="ORF">SLS56_004597</name>
</gene>
<feature type="compositionally biased region" description="Acidic residues" evidence="1">
    <location>
        <begin position="57"/>
        <end position="67"/>
    </location>
</feature>
<reference evidence="2 3" key="1">
    <citation type="submission" date="2024-02" db="EMBL/GenBank/DDBJ databases">
        <title>De novo assembly and annotation of 12 fungi associated with fruit tree decline syndrome in Ontario, Canada.</title>
        <authorList>
            <person name="Sulman M."/>
            <person name="Ellouze W."/>
            <person name="Ilyukhin E."/>
        </authorList>
    </citation>
    <scope>NUCLEOTIDE SEQUENCE [LARGE SCALE GENOMIC DNA]</scope>
    <source>
        <strain evidence="2 3">M1-105</strain>
    </source>
</reference>
<dbReference type="PANTHER" id="PTHR38166">
    <property type="entry name" value="C2H2-TYPE DOMAIN-CONTAINING PROTEIN-RELATED"/>
    <property type="match status" value="1"/>
</dbReference>
<protein>
    <submittedName>
        <fullName evidence="2">Uncharacterized protein</fullName>
    </submittedName>
</protein>
<dbReference type="Proteomes" id="UP001521116">
    <property type="component" value="Unassembled WGS sequence"/>
</dbReference>
<feature type="region of interest" description="Disordered" evidence="1">
    <location>
        <begin position="327"/>
        <end position="364"/>
    </location>
</feature>
<evidence type="ECO:0000313" key="2">
    <source>
        <dbReference type="EMBL" id="KAL1631071.1"/>
    </source>
</evidence>
<organism evidence="2 3">
    <name type="scientific">Neofusicoccum ribis</name>
    <dbReference type="NCBI Taxonomy" id="45134"/>
    <lineage>
        <taxon>Eukaryota</taxon>
        <taxon>Fungi</taxon>
        <taxon>Dikarya</taxon>
        <taxon>Ascomycota</taxon>
        <taxon>Pezizomycotina</taxon>
        <taxon>Dothideomycetes</taxon>
        <taxon>Dothideomycetes incertae sedis</taxon>
        <taxon>Botryosphaeriales</taxon>
        <taxon>Botryosphaeriaceae</taxon>
        <taxon>Neofusicoccum</taxon>
    </lineage>
</organism>
<feature type="compositionally biased region" description="Pro residues" evidence="1">
    <location>
        <begin position="155"/>
        <end position="166"/>
    </location>
</feature>